<dbReference type="Pfam" id="PF19291">
    <property type="entry name" value="TREH_N"/>
    <property type="match status" value="1"/>
</dbReference>
<dbReference type="PANTHER" id="PTHR31616">
    <property type="entry name" value="TREHALASE"/>
    <property type="match status" value="1"/>
</dbReference>
<dbReference type="Proteomes" id="UP001589788">
    <property type="component" value="Unassembled WGS sequence"/>
</dbReference>
<dbReference type="InterPro" id="IPR011613">
    <property type="entry name" value="GH15-like"/>
</dbReference>
<keyword evidence="5" id="KW-1185">Reference proteome</keyword>
<dbReference type="EMBL" id="JBHLYQ010000164">
    <property type="protein sequence ID" value="MFC0082834.1"/>
    <property type="molecule type" value="Genomic_DNA"/>
</dbReference>
<evidence type="ECO:0000259" key="2">
    <source>
        <dbReference type="Pfam" id="PF00723"/>
    </source>
</evidence>
<reference evidence="4 5" key="1">
    <citation type="submission" date="2024-09" db="EMBL/GenBank/DDBJ databases">
        <authorList>
            <person name="Sun Q."/>
            <person name="Mori K."/>
        </authorList>
    </citation>
    <scope>NUCLEOTIDE SEQUENCE [LARGE SCALE GENOMIC DNA]</scope>
    <source>
        <strain evidence="4 5">JCM 15389</strain>
    </source>
</reference>
<evidence type="ECO:0000259" key="3">
    <source>
        <dbReference type="Pfam" id="PF19291"/>
    </source>
</evidence>
<feature type="domain" description="Trehalase-like N-terminal" evidence="3">
    <location>
        <begin position="2"/>
        <end position="144"/>
    </location>
</feature>
<name>A0ABV6C562_9ACTN</name>
<dbReference type="GO" id="GO:0016787">
    <property type="term" value="F:hydrolase activity"/>
    <property type="evidence" value="ECO:0007669"/>
    <property type="project" value="UniProtKB-KW"/>
</dbReference>
<feature type="non-terminal residue" evidence="4">
    <location>
        <position position="655"/>
    </location>
</feature>
<feature type="region of interest" description="Disordered" evidence="1">
    <location>
        <begin position="635"/>
        <end position="655"/>
    </location>
</feature>
<evidence type="ECO:0000256" key="1">
    <source>
        <dbReference type="SAM" id="MobiDB-lite"/>
    </source>
</evidence>
<dbReference type="Gene3D" id="1.50.10.10">
    <property type="match status" value="1"/>
</dbReference>
<evidence type="ECO:0000313" key="5">
    <source>
        <dbReference type="Proteomes" id="UP001589788"/>
    </source>
</evidence>
<dbReference type="RefSeq" id="WP_377790496.1">
    <property type="nucleotide sequence ID" value="NZ_JBHLYQ010000164.1"/>
</dbReference>
<feature type="domain" description="GH15-like" evidence="2">
    <location>
        <begin position="221"/>
        <end position="586"/>
    </location>
</feature>
<protein>
    <submittedName>
        <fullName evidence="4">Glycoside hydrolase family 15 protein</fullName>
    </submittedName>
</protein>
<organism evidence="4 5">
    <name type="scientific">Aciditerrimonas ferrireducens</name>
    <dbReference type="NCBI Taxonomy" id="667306"/>
    <lineage>
        <taxon>Bacteria</taxon>
        <taxon>Bacillati</taxon>
        <taxon>Actinomycetota</taxon>
        <taxon>Acidimicrobiia</taxon>
        <taxon>Acidimicrobiales</taxon>
        <taxon>Acidimicrobiaceae</taxon>
        <taxon>Aciditerrimonas</taxon>
    </lineage>
</organism>
<dbReference type="InterPro" id="IPR008928">
    <property type="entry name" value="6-hairpin_glycosidase_sf"/>
</dbReference>
<keyword evidence="4" id="KW-0378">Hydrolase</keyword>
<dbReference type="InterPro" id="IPR012341">
    <property type="entry name" value="6hp_glycosidase-like_sf"/>
</dbReference>
<dbReference type="InterPro" id="IPR045582">
    <property type="entry name" value="Trehalase-like_N"/>
</dbReference>
<sequence length="655" mass="72810">MSQPIEDYGLIGDTHTAALVGRDGSIDWLCLPRFDSEACFAALLGDERNGFWRIAPATGGKAVRRRYRGETLVLESEFEVDGGKVRLIDCMPIRESHPEVVRIVEGVAGTVPMRMEMAMRFGYGRVVPWVRRSGGLLTALAGPDGLALWTTVHTRGKEVEGERRTVAEFDVSAGQHVPFVLTWFPSHEEPPRPTDAVFAVDETELWWEEWSSQCTFDGPWREAVVRSLITLKALTYQPTGGIVAAATTSLPETLGGERNWDYRYCWLRDATLTLQALMRGGYHEEAMAWRDWLLRAAAGDARDLQIMYGPAGERRLDEWEADWLAGYEGSQPVRIGNAAAGQYQLDVYGEVMSALYDSAVAGDPPSESAWDLQRTLLDFLEDGWREPDDGIWEVRGPRRHFTHSKVMAWVAVDRAVRSVEQLGLEGPLDRWRALRDEIHAEVCQKGFNSDVGAFTQYYGGTGLDASLLMIPLVGFLPASDDRVRQTVEAIERDLTEDGFVLRYKAEEASDVDGLSGHEGAFLACSFWLADCLYLIGRQDDARALFERLLALRNDLGLLSEEYDARAKRQVGNFPQAFSHVSLVNAAFNLSGRPPSGQQDPEALQLVRRATLRSRSRTARLQGRFLGMGRGVRAARVARSTRGAPESGSRPAGQAP</sequence>
<gene>
    <name evidence="4" type="ORF">ACFFRE_11905</name>
</gene>
<comment type="caution">
    <text evidence="4">The sequence shown here is derived from an EMBL/GenBank/DDBJ whole genome shotgun (WGS) entry which is preliminary data.</text>
</comment>
<dbReference type="SUPFAM" id="SSF48208">
    <property type="entry name" value="Six-hairpin glycosidases"/>
    <property type="match status" value="1"/>
</dbReference>
<proteinExistence type="predicted"/>
<dbReference type="PANTHER" id="PTHR31616:SF0">
    <property type="entry name" value="GLUCAN 1,4-ALPHA-GLUCOSIDASE"/>
    <property type="match status" value="1"/>
</dbReference>
<evidence type="ECO:0000313" key="4">
    <source>
        <dbReference type="EMBL" id="MFC0082834.1"/>
    </source>
</evidence>
<dbReference type="Pfam" id="PF00723">
    <property type="entry name" value="Glyco_hydro_15"/>
    <property type="match status" value="1"/>
</dbReference>
<accession>A0ABV6C562</accession>